<accession>A0A6S7G4F5</accession>
<gene>
    <name evidence="1" type="ORF">PACLA_8A035611</name>
</gene>
<name>A0A6S7G4F5_PARCT</name>
<sequence length="251" mass="28585">MVKETNGLISDNDLHVDKDHPSAEALNYNMMSIKRYLSQRLMYVLNYDEANYHKDLHNRHKKRQPLQEVQNLVNDVVQQEPPQQSQQPQQNTNGIIEWLFPTSIYQTQIGGRPMASNAWTIIASMWCRTFLLKTLVIPSNKSDIRAMTSSYKQTILNGNLLYQGSNLPHDQPNLEVRDVVNKIKDLNLQILHDLGFFNVDDIKETFVQMLQGGKRHAGVLIIPPANSVAIFTDNGNLAVFDSHQHGISKVA</sequence>
<reference evidence="1" key="1">
    <citation type="submission" date="2020-04" db="EMBL/GenBank/DDBJ databases">
        <authorList>
            <person name="Alioto T."/>
            <person name="Alioto T."/>
            <person name="Gomez Garrido J."/>
        </authorList>
    </citation>
    <scope>NUCLEOTIDE SEQUENCE</scope>
    <source>
        <strain evidence="1">A484AB</strain>
    </source>
</reference>
<dbReference type="AlphaFoldDB" id="A0A6S7G4F5"/>
<dbReference type="Proteomes" id="UP001152795">
    <property type="component" value="Unassembled WGS sequence"/>
</dbReference>
<evidence type="ECO:0000313" key="1">
    <source>
        <dbReference type="EMBL" id="CAB3986625.1"/>
    </source>
</evidence>
<dbReference type="EMBL" id="CACRXK020001045">
    <property type="protein sequence ID" value="CAB3986625.1"/>
    <property type="molecule type" value="Genomic_DNA"/>
</dbReference>
<proteinExistence type="predicted"/>
<keyword evidence="2" id="KW-1185">Reference proteome</keyword>
<comment type="caution">
    <text evidence="1">The sequence shown here is derived from an EMBL/GenBank/DDBJ whole genome shotgun (WGS) entry which is preliminary data.</text>
</comment>
<protein>
    <submittedName>
        <fullName evidence="1">Uncharacterized protein</fullName>
    </submittedName>
</protein>
<organism evidence="1 2">
    <name type="scientific">Paramuricea clavata</name>
    <name type="common">Red gorgonian</name>
    <name type="synonym">Violescent sea-whip</name>
    <dbReference type="NCBI Taxonomy" id="317549"/>
    <lineage>
        <taxon>Eukaryota</taxon>
        <taxon>Metazoa</taxon>
        <taxon>Cnidaria</taxon>
        <taxon>Anthozoa</taxon>
        <taxon>Octocorallia</taxon>
        <taxon>Malacalcyonacea</taxon>
        <taxon>Plexauridae</taxon>
        <taxon>Paramuricea</taxon>
    </lineage>
</organism>
<evidence type="ECO:0000313" key="2">
    <source>
        <dbReference type="Proteomes" id="UP001152795"/>
    </source>
</evidence>
<dbReference type="OrthoDB" id="5985688at2759"/>